<keyword evidence="3" id="KW-1185">Reference proteome</keyword>
<protein>
    <submittedName>
        <fullName evidence="2">Uncharacterized protein</fullName>
    </submittedName>
</protein>
<reference evidence="2 3" key="1">
    <citation type="journal article" date="2019" name="Environ. Microbiol.">
        <title>At the nexus of three kingdoms: the genome of the mycorrhizal fungus Gigaspora margarita provides insights into plant, endobacterial and fungal interactions.</title>
        <authorList>
            <person name="Venice F."/>
            <person name="Ghignone S."/>
            <person name="Salvioli di Fossalunga A."/>
            <person name="Amselem J."/>
            <person name="Novero M."/>
            <person name="Xianan X."/>
            <person name="Sedzielewska Toro K."/>
            <person name="Morin E."/>
            <person name="Lipzen A."/>
            <person name="Grigoriev I.V."/>
            <person name="Henrissat B."/>
            <person name="Martin F.M."/>
            <person name="Bonfante P."/>
        </authorList>
    </citation>
    <scope>NUCLEOTIDE SEQUENCE [LARGE SCALE GENOMIC DNA]</scope>
    <source>
        <strain evidence="2 3">BEG34</strain>
    </source>
</reference>
<sequence length="118" mass="12791">MKVSAIDKTTGRSNKIYIDGNGDDREPILPDGWSLDQLLPVYQPPGDQPSGYPPSGYPPSGDQSSGCPPSGYPQSEYQPSGNPQPNRAPNFTSKDNNSTQSQNFQETSQVVIQHLVIN</sequence>
<feature type="region of interest" description="Disordered" evidence="1">
    <location>
        <begin position="1"/>
        <end position="111"/>
    </location>
</feature>
<feature type="compositionally biased region" description="Polar residues" evidence="1">
    <location>
        <begin position="72"/>
        <end position="111"/>
    </location>
</feature>
<organism evidence="2 3">
    <name type="scientific">Gigaspora margarita</name>
    <dbReference type="NCBI Taxonomy" id="4874"/>
    <lineage>
        <taxon>Eukaryota</taxon>
        <taxon>Fungi</taxon>
        <taxon>Fungi incertae sedis</taxon>
        <taxon>Mucoromycota</taxon>
        <taxon>Glomeromycotina</taxon>
        <taxon>Glomeromycetes</taxon>
        <taxon>Diversisporales</taxon>
        <taxon>Gigasporaceae</taxon>
        <taxon>Gigaspora</taxon>
    </lineage>
</organism>
<proteinExistence type="predicted"/>
<evidence type="ECO:0000313" key="3">
    <source>
        <dbReference type="Proteomes" id="UP000439903"/>
    </source>
</evidence>
<evidence type="ECO:0000313" key="2">
    <source>
        <dbReference type="EMBL" id="KAF0460733.1"/>
    </source>
</evidence>
<name>A0A8H4A8I2_GIGMA</name>
<feature type="compositionally biased region" description="Pro residues" evidence="1">
    <location>
        <begin position="42"/>
        <end position="57"/>
    </location>
</feature>
<dbReference type="EMBL" id="WTPW01001042">
    <property type="protein sequence ID" value="KAF0460733.1"/>
    <property type="molecule type" value="Genomic_DNA"/>
</dbReference>
<evidence type="ECO:0000256" key="1">
    <source>
        <dbReference type="SAM" id="MobiDB-lite"/>
    </source>
</evidence>
<dbReference type="Proteomes" id="UP000439903">
    <property type="component" value="Unassembled WGS sequence"/>
</dbReference>
<gene>
    <name evidence="2" type="ORF">F8M41_000567</name>
</gene>
<comment type="caution">
    <text evidence="2">The sequence shown here is derived from an EMBL/GenBank/DDBJ whole genome shotgun (WGS) entry which is preliminary data.</text>
</comment>
<dbReference type="AlphaFoldDB" id="A0A8H4A8I2"/>
<accession>A0A8H4A8I2</accession>